<dbReference type="EMBL" id="JACJIA010000028">
    <property type="protein sequence ID" value="MBA8957692.1"/>
    <property type="molecule type" value="Genomic_DNA"/>
</dbReference>
<proteinExistence type="predicted"/>
<gene>
    <name evidence="2" type="ORF">HNR61_009387</name>
</gene>
<protein>
    <submittedName>
        <fullName evidence="2">CRISPR system Cascade subunit CasC</fullName>
    </submittedName>
</protein>
<name>A0A7W3M0N0_ACTNM</name>
<accession>A0A7W3M0N0</accession>
<feature type="region of interest" description="Disordered" evidence="1">
    <location>
        <begin position="91"/>
        <end position="119"/>
    </location>
</feature>
<dbReference type="InterPro" id="IPR010148">
    <property type="entry name" value="CRISPR-assoc_prot_CT1975"/>
</dbReference>
<comment type="caution">
    <text evidence="2">The sequence shown here is derived from an EMBL/GenBank/DDBJ whole genome shotgun (WGS) entry which is preliminary data.</text>
</comment>
<evidence type="ECO:0000313" key="3">
    <source>
        <dbReference type="Proteomes" id="UP000572680"/>
    </source>
</evidence>
<reference evidence="2 3" key="1">
    <citation type="submission" date="2020-08" db="EMBL/GenBank/DDBJ databases">
        <title>Genomic Encyclopedia of Type Strains, Phase IV (KMG-IV): sequencing the most valuable type-strain genomes for metagenomic binning, comparative biology and taxonomic classification.</title>
        <authorList>
            <person name="Goeker M."/>
        </authorList>
    </citation>
    <scope>NUCLEOTIDE SEQUENCE [LARGE SCALE GENOMIC DNA]</scope>
    <source>
        <strain evidence="2 3">DSM 44197</strain>
    </source>
</reference>
<dbReference type="NCBIfam" id="TIGR01869">
    <property type="entry name" value="casC_Cse4"/>
    <property type="match status" value="1"/>
</dbReference>
<organism evidence="2 3">
    <name type="scientific">Actinomadura namibiensis</name>
    <dbReference type="NCBI Taxonomy" id="182080"/>
    <lineage>
        <taxon>Bacteria</taxon>
        <taxon>Bacillati</taxon>
        <taxon>Actinomycetota</taxon>
        <taxon>Actinomycetes</taxon>
        <taxon>Streptosporangiales</taxon>
        <taxon>Thermomonosporaceae</taxon>
        <taxon>Actinomadura</taxon>
    </lineage>
</organism>
<keyword evidence="3" id="KW-1185">Reference proteome</keyword>
<dbReference type="RefSeq" id="WP_182849489.1">
    <property type="nucleotide sequence ID" value="NZ_BAAALP010000089.1"/>
</dbReference>
<dbReference type="Proteomes" id="UP000572680">
    <property type="component" value="Unassembled WGS sequence"/>
</dbReference>
<sequence>MPTIPGRYLELHIIQAIPFANLNRDDTNSVKTVTWGGAERTRVSSQCWKRAIRLHLQQSLGQDTLRTRRLAECLAQHLQDQHHWPAELAERAGRHTAVASSVGAEPPRKKKDDDTNGTPDAWSTAAMVYIPHTAITELADLAIQHRQALETAKDPAKFERKHSVIPGSEVDAVLRRRNGIISLFGRMLAQVDDAHVDGAVQVAHAFTTHQTDVEIDYFSAVDDVTAAWKDTTGSAHMGQAEHSAGVLYRYIVLDLHDLHANLGSDDDAHELSAALLRAALLSLPHAKKNSTAPNTIPHLAHLTVRADRPVSYAGAFEQPVRADRHGGHSDASVTALDHYAAAVQRLLGPTGLLYSAHATLSGRDITALGERADSFDDLIDNALATALPTKATA</sequence>
<evidence type="ECO:0000313" key="2">
    <source>
        <dbReference type="EMBL" id="MBA8957692.1"/>
    </source>
</evidence>
<dbReference type="Pfam" id="PF09344">
    <property type="entry name" value="Cas_CT1975"/>
    <property type="match status" value="1"/>
</dbReference>
<evidence type="ECO:0000256" key="1">
    <source>
        <dbReference type="SAM" id="MobiDB-lite"/>
    </source>
</evidence>
<dbReference type="AlphaFoldDB" id="A0A7W3M0N0"/>